<evidence type="ECO:0000313" key="23">
    <source>
        <dbReference type="Proteomes" id="UP000285232"/>
    </source>
</evidence>
<dbReference type="FunFam" id="1.20.1060.10:FF:000001">
    <property type="entry name" value="DNA polymerase I"/>
    <property type="match status" value="1"/>
</dbReference>
<dbReference type="Proteomes" id="UP000285232">
    <property type="component" value="Unassembled WGS sequence"/>
</dbReference>
<dbReference type="FunFam" id="1.10.150.20:FF:000002">
    <property type="entry name" value="DNA polymerase I"/>
    <property type="match status" value="1"/>
</dbReference>
<dbReference type="InterPro" id="IPR029060">
    <property type="entry name" value="PIN-like_dom_sf"/>
</dbReference>
<evidence type="ECO:0000256" key="16">
    <source>
        <dbReference type="NCBIfam" id="TIGR00593"/>
    </source>
</evidence>
<dbReference type="PANTHER" id="PTHR10133:SF27">
    <property type="entry name" value="DNA POLYMERASE NU"/>
    <property type="match status" value="1"/>
</dbReference>
<evidence type="ECO:0000256" key="2">
    <source>
        <dbReference type="ARBA" id="ARBA00011541"/>
    </source>
</evidence>
<dbReference type="PANTHER" id="PTHR10133">
    <property type="entry name" value="DNA POLYMERASE I"/>
    <property type="match status" value="1"/>
</dbReference>
<protein>
    <recommendedName>
        <fullName evidence="4 16">DNA polymerase I</fullName>
        <ecNumber evidence="3 16">2.7.7.7</ecNumber>
    </recommendedName>
</protein>
<dbReference type="SMART" id="SM00482">
    <property type="entry name" value="POLAc"/>
    <property type="match status" value="1"/>
</dbReference>
<dbReference type="SMART" id="SM00279">
    <property type="entry name" value="HhH2"/>
    <property type="match status" value="1"/>
</dbReference>
<evidence type="ECO:0000256" key="10">
    <source>
        <dbReference type="ARBA" id="ARBA00022801"/>
    </source>
</evidence>
<dbReference type="CDD" id="cd08637">
    <property type="entry name" value="DNA_pol_A_pol_I_C"/>
    <property type="match status" value="1"/>
</dbReference>
<keyword evidence="7 17" id="KW-0235">DNA replication</keyword>
<evidence type="ECO:0000256" key="11">
    <source>
        <dbReference type="ARBA" id="ARBA00022839"/>
    </source>
</evidence>
<evidence type="ECO:0000256" key="4">
    <source>
        <dbReference type="ARBA" id="ARBA00020311"/>
    </source>
</evidence>
<evidence type="ECO:0000256" key="12">
    <source>
        <dbReference type="ARBA" id="ARBA00022932"/>
    </source>
</evidence>
<dbReference type="NCBIfam" id="NF004397">
    <property type="entry name" value="PRK05755.1"/>
    <property type="match status" value="1"/>
</dbReference>
<evidence type="ECO:0000256" key="17">
    <source>
        <dbReference type="RuleBase" id="RU004460"/>
    </source>
</evidence>
<keyword evidence="13 17" id="KW-0238">DNA-binding</keyword>
<dbReference type="SUPFAM" id="SSF56672">
    <property type="entry name" value="DNA/RNA polymerases"/>
    <property type="match status" value="1"/>
</dbReference>
<evidence type="ECO:0000256" key="1">
    <source>
        <dbReference type="ARBA" id="ARBA00007705"/>
    </source>
</evidence>
<evidence type="ECO:0000256" key="6">
    <source>
        <dbReference type="ARBA" id="ARBA00022695"/>
    </source>
</evidence>
<dbReference type="InterPro" id="IPR001098">
    <property type="entry name" value="DNA-dir_DNA_pol_A_palm_dom"/>
</dbReference>
<dbReference type="Gene3D" id="3.30.420.10">
    <property type="entry name" value="Ribonuclease H-like superfamily/Ribonuclease H"/>
    <property type="match status" value="1"/>
</dbReference>
<evidence type="ECO:0000256" key="5">
    <source>
        <dbReference type="ARBA" id="ARBA00022679"/>
    </source>
</evidence>
<keyword evidence="23" id="KW-1185">Reference proteome</keyword>
<dbReference type="PROSITE" id="PS00447">
    <property type="entry name" value="DNA_POLYMERASE_A"/>
    <property type="match status" value="1"/>
</dbReference>
<dbReference type="GO" id="GO:0008409">
    <property type="term" value="F:5'-3' exonuclease activity"/>
    <property type="evidence" value="ECO:0007669"/>
    <property type="project" value="UniProtKB-UniRule"/>
</dbReference>
<accession>A0A419RVD8</accession>
<comment type="catalytic activity">
    <reaction evidence="15 17">
        <text>DNA(n) + a 2'-deoxyribonucleoside 5'-triphosphate = DNA(n+1) + diphosphate</text>
        <dbReference type="Rhea" id="RHEA:22508"/>
        <dbReference type="Rhea" id="RHEA-COMP:17339"/>
        <dbReference type="Rhea" id="RHEA-COMP:17340"/>
        <dbReference type="ChEBI" id="CHEBI:33019"/>
        <dbReference type="ChEBI" id="CHEBI:61560"/>
        <dbReference type="ChEBI" id="CHEBI:173112"/>
        <dbReference type="EC" id="2.7.7.7"/>
    </reaction>
</comment>
<dbReference type="OrthoDB" id="9806424at2"/>
<dbReference type="InterPro" id="IPR043502">
    <property type="entry name" value="DNA/RNA_pol_sf"/>
</dbReference>
<dbReference type="InterPro" id="IPR020046">
    <property type="entry name" value="5-3_exonucl_a-hlix_arch_N"/>
</dbReference>
<dbReference type="InterPro" id="IPR020045">
    <property type="entry name" value="DNA_polI_H3TH"/>
</dbReference>
<dbReference type="InterPro" id="IPR002298">
    <property type="entry name" value="DNA_polymerase_A"/>
</dbReference>
<keyword evidence="14 17" id="KW-0234">DNA repair</keyword>
<dbReference type="InterPro" id="IPR018320">
    <property type="entry name" value="DNA_polymerase_1"/>
</dbReference>
<dbReference type="EC" id="2.7.7.7" evidence="3 16"/>
<evidence type="ECO:0000256" key="8">
    <source>
        <dbReference type="ARBA" id="ARBA00022722"/>
    </source>
</evidence>
<comment type="function">
    <text evidence="17">In addition to polymerase activity, this DNA polymerase exhibits 3'-5' and 5'-3' exonuclease activity.</text>
</comment>
<dbReference type="InterPro" id="IPR002562">
    <property type="entry name" value="3'-5'_exonuclease_dom"/>
</dbReference>
<proteinExistence type="inferred from homology"/>
<dbReference type="AlphaFoldDB" id="A0A419RVD8"/>
<evidence type="ECO:0000256" key="13">
    <source>
        <dbReference type="ARBA" id="ARBA00023125"/>
    </source>
</evidence>
<keyword evidence="5 17" id="KW-0808">Transferase</keyword>
<dbReference type="Gene3D" id="1.10.150.20">
    <property type="entry name" value="5' to 3' exonuclease, C-terminal subdomain"/>
    <property type="match status" value="2"/>
</dbReference>
<dbReference type="InterPro" id="IPR036397">
    <property type="entry name" value="RNaseH_sf"/>
</dbReference>
<dbReference type="Gene3D" id="3.40.50.1010">
    <property type="entry name" value="5'-nuclease"/>
    <property type="match status" value="1"/>
</dbReference>
<dbReference type="Gene3D" id="1.20.1060.10">
    <property type="entry name" value="Taq DNA Polymerase, Chain T, domain 4"/>
    <property type="match status" value="1"/>
</dbReference>
<dbReference type="EMBL" id="RAHX01000001">
    <property type="protein sequence ID" value="RJY09744.1"/>
    <property type="molecule type" value="Genomic_DNA"/>
</dbReference>
<dbReference type="PRINTS" id="PR00868">
    <property type="entry name" value="DNAPOLI"/>
</dbReference>
<dbReference type="SUPFAM" id="SSF88723">
    <property type="entry name" value="PIN domain-like"/>
    <property type="match status" value="1"/>
</dbReference>
<dbReference type="SMART" id="SM00475">
    <property type="entry name" value="53EXOc"/>
    <property type="match status" value="1"/>
</dbReference>
<dbReference type="SUPFAM" id="SSF53098">
    <property type="entry name" value="Ribonuclease H-like"/>
    <property type="match status" value="1"/>
</dbReference>
<dbReference type="InterPro" id="IPR008918">
    <property type="entry name" value="HhH2"/>
</dbReference>
<feature type="domain" description="DNA-directed DNA polymerase family A palm" evidence="21">
    <location>
        <begin position="717"/>
        <end position="920"/>
    </location>
</feature>
<evidence type="ECO:0000256" key="9">
    <source>
        <dbReference type="ARBA" id="ARBA00022763"/>
    </source>
</evidence>
<comment type="similarity">
    <text evidence="1 17">Belongs to the DNA polymerase type-A family.</text>
</comment>
<dbReference type="GO" id="GO:0008408">
    <property type="term" value="F:3'-5' exonuclease activity"/>
    <property type="evidence" value="ECO:0007669"/>
    <property type="project" value="UniProtKB-UniRule"/>
</dbReference>
<dbReference type="InterPro" id="IPR036279">
    <property type="entry name" value="5-3_exonuclease_C_sf"/>
</dbReference>
<dbReference type="CDD" id="cd09859">
    <property type="entry name" value="PIN_53EXO"/>
    <property type="match status" value="1"/>
</dbReference>
<dbReference type="InterPro" id="IPR002421">
    <property type="entry name" value="5-3_exonuclease"/>
</dbReference>
<keyword evidence="12 17" id="KW-0239">DNA-directed DNA polymerase</keyword>
<feature type="region of interest" description="Disordered" evidence="18">
    <location>
        <begin position="305"/>
        <end position="339"/>
    </location>
</feature>
<dbReference type="Pfam" id="PF00476">
    <property type="entry name" value="DNA_pol_A"/>
    <property type="match status" value="1"/>
</dbReference>
<dbReference type="CDD" id="cd06139">
    <property type="entry name" value="DNA_polA_I_Ecoli_like_exo"/>
    <property type="match status" value="1"/>
</dbReference>
<sequence>MAEKQHLYLVDGSAYIFRAYHRLPPLTNPEGTPVGAVYGYSTMLWKLADDLDKADGPTHLAVVLDKSSHSFRNDLYPDYKAHRPDPPEDLVPQFPLIRDATRAFSLPMIEEPDVEADDMIASYAIAATKKGWDVTIVSSDKDLMQLIGQCADEDLEPGVETGGCIDMLDTMKDARIGREEVEEKFGVPPELLGDVLALMGDSVDNIPGIYGVGPKTASKLINDNGSLAAALDAAPDMKKSKLKERLLEGRESAELSRVLVELKKDCGLPIALEDMKLDGIAPEPLAEFLELHGFNSLLKRLEAGSGSPGRTTNLEGRNRADTEGAAASPGGNVQPLPDMPDVDRSAYETVQTMERLQEWIARAQAAHRVAVDTETSDLDCMVCDLVGISLALGPNDACYIPLAHLNEDGGGSDMFANPPQQVGKAQALAALKPLLESDAVLKIGQNIKYDINVLARNGIDIAPIDDTMVMSFDLDAGRSLDGIGGGHGMDELAERHLGHTCLKYKDVCGTGKKAIPFGEVPLGKATEYAAEDADVTWRLHMHLARRMPMEGAARIYQRVDRPLIPVVAAMERHGIKVDRAELSRLSETFAEEIGRLEKEIHAEAGQEFTIGSPKQLGEVLFDTLGYKGGKKGKSGQHSTDQSVLERLDKEGAPIATKVLEYRQLSKLKSTYTDALQAAINENTGRVHTSYSLVGAQTGRLSSTDPNLQNIPIRTEIGRQIRKAFVPDEGNVLLAADYSQIELRLAAHMADVETLKEAFASGEDIHSRTAKEMYGEVTRDSRAAAKTINFAILYGISRWGLAGRLGVEADEAQDMIDTYFQRFPGIQKYIVRTLETVREKGYSETLFGRKTWFPRISAKNPNERAGSERAAINAPIQGTSADIIKRAMARMNPALDDAGLGHVRMLLQVHDELVFELPKGDVEAASPVIERVMAEAALPAVELDVPLGIEIGHGPSWDDAH</sequence>
<evidence type="ECO:0000256" key="18">
    <source>
        <dbReference type="SAM" id="MobiDB-lite"/>
    </source>
</evidence>
<evidence type="ECO:0000256" key="15">
    <source>
        <dbReference type="ARBA" id="ARBA00049244"/>
    </source>
</evidence>
<evidence type="ECO:0000313" key="22">
    <source>
        <dbReference type="EMBL" id="RJY09744.1"/>
    </source>
</evidence>
<keyword evidence="9 17" id="KW-0227">DNA damage</keyword>
<dbReference type="GO" id="GO:0006302">
    <property type="term" value="P:double-strand break repair"/>
    <property type="evidence" value="ECO:0007669"/>
    <property type="project" value="TreeGrafter"/>
</dbReference>
<dbReference type="Pfam" id="PF01612">
    <property type="entry name" value="DNA_pol_A_exo1"/>
    <property type="match status" value="1"/>
</dbReference>
<comment type="caution">
    <text evidence="22">The sequence shown here is derived from an EMBL/GenBank/DDBJ whole genome shotgun (WGS) entry which is preliminary data.</text>
</comment>
<keyword evidence="8" id="KW-0540">Nuclease</keyword>
<dbReference type="Pfam" id="PF02739">
    <property type="entry name" value="5_3_exonuc_N"/>
    <property type="match status" value="1"/>
</dbReference>
<dbReference type="Pfam" id="PF01367">
    <property type="entry name" value="5_3_exonuc"/>
    <property type="match status" value="1"/>
</dbReference>
<evidence type="ECO:0000256" key="14">
    <source>
        <dbReference type="ARBA" id="ARBA00023204"/>
    </source>
</evidence>
<dbReference type="GO" id="GO:0006261">
    <property type="term" value="P:DNA-templated DNA replication"/>
    <property type="evidence" value="ECO:0007669"/>
    <property type="project" value="UniProtKB-UniRule"/>
</dbReference>
<keyword evidence="6 17" id="KW-0548">Nucleotidyltransferase</keyword>
<dbReference type="NCBIfam" id="TIGR00593">
    <property type="entry name" value="pola"/>
    <property type="match status" value="1"/>
</dbReference>
<evidence type="ECO:0000259" key="19">
    <source>
        <dbReference type="SMART" id="SM00474"/>
    </source>
</evidence>
<evidence type="ECO:0000256" key="3">
    <source>
        <dbReference type="ARBA" id="ARBA00012417"/>
    </source>
</evidence>
<dbReference type="InterPro" id="IPR019760">
    <property type="entry name" value="DNA-dir_DNA_pol_A_CS"/>
</dbReference>
<gene>
    <name evidence="17 22" type="primary">polA</name>
    <name evidence="22" type="ORF">D6201_10625</name>
</gene>
<dbReference type="GO" id="GO:0003677">
    <property type="term" value="F:DNA binding"/>
    <property type="evidence" value="ECO:0007669"/>
    <property type="project" value="UniProtKB-UniRule"/>
</dbReference>
<dbReference type="SUPFAM" id="SSF47807">
    <property type="entry name" value="5' to 3' exonuclease, C-terminal subdomain"/>
    <property type="match status" value="1"/>
</dbReference>
<evidence type="ECO:0000256" key="7">
    <source>
        <dbReference type="ARBA" id="ARBA00022705"/>
    </source>
</evidence>
<organism evidence="22 23">
    <name type="scientific">Aurantiacibacter aquimixticola</name>
    <dbReference type="NCBI Taxonomy" id="1958945"/>
    <lineage>
        <taxon>Bacteria</taxon>
        <taxon>Pseudomonadati</taxon>
        <taxon>Pseudomonadota</taxon>
        <taxon>Alphaproteobacteria</taxon>
        <taxon>Sphingomonadales</taxon>
        <taxon>Erythrobacteraceae</taxon>
        <taxon>Aurantiacibacter</taxon>
    </lineage>
</organism>
<name>A0A419RVD8_9SPHN</name>
<comment type="subunit">
    <text evidence="2">Single-chain monomer with multiple functions.</text>
</comment>
<dbReference type="SMART" id="SM00474">
    <property type="entry name" value="35EXOc"/>
    <property type="match status" value="1"/>
</dbReference>
<keyword evidence="10 17" id="KW-0378">Hydrolase</keyword>
<dbReference type="InterPro" id="IPR012337">
    <property type="entry name" value="RNaseH-like_sf"/>
</dbReference>
<dbReference type="FunFam" id="1.10.150.20:FF:000003">
    <property type="entry name" value="DNA polymerase I"/>
    <property type="match status" value="1"/>
</dbReference>
<dbReference type="RefSeq" id="WP_120048756.1">
    <property type="nucleotide sequence ID" value="NZ_RAHX01000001.1"/>
</dbReference>
<reference evidence="22 23" key="1">
    <citation type="journal article" date="2017" name="Int. J. Syst. Evol. Microbiol.">
        <title>Erythrobacter aquimixticola sp. nov., isolated from the junction between the ocean and a freshwater spring.</title>
        <authorList>
            <person name="Park S."/>
            <person name="Jung Y.T."/>
            <person name="Choi S.J."/>
            <person name="Yoon J.H."/>
        </authorList>
    </citation>
    <scope>NUCLEOTIDE SEQUENCE [LARGE SCALE GENOMIC DNA]</scope>
    <source>
        <strain evidence="22 23">JSSK-14</strain>
    </source>
</reference>
<dbReference type="CDD" id="cd09898">
    <property type="entry name" value="H3TH_53EXO"/>
    <property type="match status" value="1"/>
</dbReference>
<dbReference type="Gene3D" id="3.30.70.370">
    <property type="match status" value="1"/>
</dbReference>
<dbReference type="GO" id="GO:0003887">
    <property type="term" value="F:DNA-directed DNA polymerase activity"/>
    <property type="evidence" value="ECO:0007669"/>
    <property type="project" value="UniProtKB-UniRule"/>
</dbReference>
<feature type="domain" description="5'-3' exonuclease" evidence="20">
    <location>
        <begin position="5"/>
        <end position="278"/>
    </location>
</feature>
<feature type="domain" description="3'-5' exonuclease" evidence="19">
    <location>
        <begin position="347"/>
        <end position="548"/>
    </location>
</feature>
<evidence type="ECO:0000259" key="20">
    <source>
        <dbReference type="SMART" id="SM00475"/>
    </source>
</evidence>
<keyword evidence="11 17" id="KW-0269">Exonuclease</keyword>
<evidence type="ECO:0000259" key="21">
    <source>
        <dbReference type="SMART" id="SM00482"/>
    </source>
</evidence>